<dbReference type="AlphaFoldDB" id="B1WW64"/>
<dbReference type="Proteomes" id="UP000001203">
    <property type="component" value="Chromosome circular"/>
</dbReference>
<name>B1WW64_CROS5</name>
<evidence type="ECO:0000313" key="2">
    <source>
        <dbReference type="Proteomes" id="UP000001203"/>
    </source>
</evidence>
<proteinExistence type="predicted"/>
<evidence type="ECO:0000313" key="1">
    <source>
        <dbReference type="EMBL" id="ACB53992.1"/>
    </source>
</evidence>
<keyword evidence="2" id="KW-1185">Reference proteome</keyword>
<dbReference type="KEGG" id="cyt:cce_4644"/>
<reference evidence="1 2" key="1">
    <citation type="journal article" date="2008" name="Proc. Natl. Acad. Sci. U.S.A.">
        <title>The genome of Cyanothece 51142, a unicellular diazotrophic cyanobacterium important in the marine nitrogen cycle.</title>
        <authorList>
            <person name="Welsh E.A."/>
            <person name="Liberton M."/>
            <person name="Stoeckel J."/>
            <person name="Loh T."/>
            <person name="Elvitigala T."/>
            <person name="Wang C."/>
            <person name="Wollam A."/>
            <person name="Fulton R.S."/>
            <person name="Clifton S.W."/>
            <person name="Jacobs J.M."/>
            <person name="Aurora R."/>
            <person name="Ghosh B.K."/>
            <person name="Sherman L.A."/>
            <person name="Smith R.D."/>
            <person name="Wilson R.K."/>
            <person name="Pakrasi H.B."/>
        </authorList>
    </citation>
    <scope>NUCLEOTIDE SEQUENCE [LARGE SCALE GENOMIC DNA]</scope>
    <source>
        <strain evidence="2">ATCC 51142 / BH68</strain>
    </source>
</reference>
<dbReference type="HOGENOM" id="CLU_3389010_0_0_3"/>
<sequence length="32" mass="3576">MFHSSLLSCKELRKSAIAWVAYIAGNLPVRLT</sequence>
<dbReference type="EMBL" id="CP000806">
    <property type="protein sequence ID" value="ACB53992.1"/>
    <property type="molecule type" value="Genomic_DNA"/>
</dbReference>
<organism evidence="1 2">
    <name type="scientific">Crocosphaera subtropica (strain ATCC 51142 / BH68)</name>
    <name type="common">Cyanothece sp. (strain ATCC 51142)</name>
    <dbReference type="NCBI Taxonomy" id="43989"/>
    <lineage>
        <taxon>Bacteria</taxon>
        <taxon>Bacillati</taxon>
        <taxon>Cyanobacteriota</taxon>
        <taxon>Cyanophyceae</taxon>
        <taxon>Oscillatoriophycideae</taxon>
        <taxon>Chroococcales</taxon>
        <taxon>Aphanothecaceae</taxon>
        <taxon>Crocosphaera</taxon>
        <taxon>Crocosphaera subtropica</taxon>
    </lineage>
</organism>
<gene>
    <name evidence="1" type="ordered locus">cce_4644</name>
</gene>
<protein>
    <submittedName>
        <fullName evidence="1">Uncharacterized protein</fullName>
    </submittedName>
</protein>
<accession>B1WW64</accession>